<evidence type="ECO:0000313" key="4">
    <source>
        <dbReference type="Proteomes" id="UP000199666"/>
    </source>
</evidence>
<keyword evidence="3" id="KW-0413">Isomerase</keyword>
<dbReference type="STRING" id="414048.SAMN04489864_1076"/>
<keyword evidence="4" id="KW-1185">Reference proteome</keyword>
<dbReference type="EMBL" id="FOPP01000007">
    <property type="protein sequence ID" value="SFH23281.1"/>
    <property type="molecule type" value="Genomic_DNA"/>
</dbReference>
<dbReference type="GO" id="GO:0016209">
    <property type="term" value="F:antioxidant activity"/>
    <property type="evidence" value="ECO:0007669"/>
    <property type="project" value="InterPro"/>
</dbReference>
<keyword evidence="1" id="KW-0676">Redox-active center</keyword>
<evidence type="ECO:0000313" key="3">
    <source>
        <dbReference type="EMBL" id="SFH23281.1"/>
    </source>
</evidence>
<protein>
    <submittedName>
        <fullName evidence="3">Thiol-disulfide isomerase or thioredoxin</fullName>
    </submittedName>
</protein>
<organism evidence="3 4">
    <name type="scientific">Pedobacter insulae</name>
    <dbReference type="NCBI Taxonomy" id="414048"/>
    <lineage>
        <taxon>Bacteria</taxon>
        <taxon>Pseudomonadati</taxon>
        <taxon>Bacteroidota</taxon>
        <taxon>Sphingobacteriia</taxon>
        <taxon>Sphingobacteriales</taxon>
        <taxon>Sphingobacteriaceae</taxon>
        <taxon>Pedobacter</taxon>
    </lineage>
</organism>
<dbReference type="RefSeq" id="WP_090994459.1">
    <property type="nucleotide sequence ID" value="NZ_FOPP01000007.1"/>
</dbReference>
<dbReference type="GO" id="GO:0016853">
    <property type="term" value="F:isomerase activity"/>
    <property type="evidence" value="ECO:0007669"/>
    <property type="project" value="UniProtKB-KW"/>
</dbReference>
<dbReference type="OrthoDB" id="634996at2"/>
<accession>A0A1I2YFH8</accession>
<name>A0A1I2YFH8_9SPHI</name>
<sequence length="413" mass="46664">MKIVTLIFNIIFCIVLQTNAQQTEALNKRIQLMHAEKNPQKNIHTMYNIIKVFKLDTGKNVEEIDLLKGNVALSFLNAGNYTHFEAYIRKIKNKFNQTSFLNMAVSNLIKIEAFNYAAVLAKKTIELYESYKDDPSAKPNNFALEDWNRFMKMAAYPYYESYATVLHQKGQYKKALFYEEKALLGNENLLQSSIELYSALLVADGQTDKAYDLLLKTVAMGKASIKMTTLFKKLALQKLGSDGKVTVFLDSLQRTIKQQYALEVAQKMISNKVAPVFKLLDLNEKTVSLDSFKGKIVVLDFWATWCAPCVASMPAMKEISGRHPEVVFLYIATQETGIAPTTKVRNYVDTNKFPLNVLLDASSTTASAYLIKGIPTKVVIDRKGKIRFVTEGYLSDSELINELETMINLAKAQ</sequence>
<dbReference type="AlphaFoldDB" id="A0A1I2YFH8"/>
<feature type="domain" description="Thioredoxin" evidence="2">
    <location>
        <begin position="268"/>
        <end position="408"/>
    </location>
</feature>
<dbReference type="InterPro" id="IPR050553">
    <property type="entry name" value="Thioredoxin_ResA/DsbE_sf"/>
</dbReference>
<dbReference type="InterPro" id="IPR017937">
    <property type="entry name" value="Thioredoxin_CS"/>
</dbReference>
<dbReference type="PROSITE" id="PS00194">
    <property type="entry name" value="THIOREDOXIN_1"/>
    <property type="match status" value="1"/>
</dbReference>
<dbReference type="Gene3D" id="3.40.30.10">
    <property type="entry name" value="Glutaredoxin"/>
    <property type="match status" value="1"/>
</dbReference>
<dbReference type="Proteomes" id="UP000199666">
    <property type="component" value="Unassembled WGS sequence"/>
</dbReference>
<gene>
    <name evidence="3" type="ORF">SAMN04489864_1076</name>
</gene>
<dbReference type="PROSITE" id="PS51352">
    <property type="entry name" value="THIOREDOXIN_2"/>
    <property type="match status" value="1"/>
</dbReference>
<dbReference type="CDD" id="cd02966">
    <property type="entry name" value="TlpA_like_family"/>
    <property type="match status" value="1"/>
</dbReference>
<dbReference type="PANTHER" id="PTHR42852:SF17">
    <property type="entry name" value="THIOREDOXIN-LIKE PROTEIN HI_1115"/>
    <property type="match status" value="1"/>
</dbReference>
<evidence type="ECO:0000259" key="2">
    <source>
        <dbReference type="PROSITE" id="PS51352"/>
    </source>
</evidence>
<reference evidence="3 4" key="1">
    <citation type="submission" date="2016-10" db="EMBL/GenBank/DDBJ databases">
        <authorList>
            <person name="de Groot N.N."/>
        </authorList>
    </citation>
    <scope>NUCLEOTIDE SEQUENCE [LARGE SCALE GENOMIC DNA]</scope>
    <source>
        <strain evidence="3 4">DSM 18684</strain>
    </source>
</reference>
<dbReference type="GO" id="GO:0016491">
    <property type="term" value="F:oxidoreductase activity"/>
    <property type="evidence" value="ECO:0007669"/>
    <property type="project" value="InterPro"/>
</dbReference>
<dbReference type="InterPro" id="IPR013766">
    <property type="entry name" value="Thioredoxin_domain"/>
</dbReference>
<dbReference type="PANTHER" id="PTHR42852">
    <property type="entry name" value="THIOL:DISULFIDE INTERCHANGE PROTEIN DSBE"/>
    <property type="match status" value="1"/>
</dbReference>
<dbReference type="Pfam" id="PF00578">
    <property type="entry name" value="AhpC-TSA"/>
    <property type="match status" value="1"/>
</dbReference>
<dbReference type="InterPro" id="IPR000866">
    <property type="entry name" value="AhpC/TSA"/>
</dbReference>
<dbReference type="InterPro" id="IPR036249">
    <property type="entry name" value="Thioredoxin-like_sf"/>
</dbReference>
<proteinExistence type="predicted"/>
<dbReference type="SUPFAM" id="SSF52833">
    <property type="entry name" value="Thioredoxin-like"/>
    <property type="match status" value="1"/>
</dbReference>
<evidence type="ECO:0000256" key="1">
    <source>
        <dbReference type="ARBA" id="ARBA00023284"/>
    </source>
</evidence>